<dbReference type="OrthoDB" id="9771188at2"/>
<dbReference type="GO" id="GO:0006865">
    <property type="term" value="P:amino acid transport"/>
    <property type="evidence" value="ECO:0007669"/>
    <property type="project" value="TreeGrafter"/>
</dbReference>
<dbReference type="GO" id="GO:0022857">
    <property type="term" value="F:transmembrane transporter activity"/>
    <property type="evidence" value="ECO:0007669"/>
    <property type="project" value="InterPro"/>
</dbReference>
<keyword evidence="6 8" id="KW-1133">Transmembrane helix</keyword>
<dbReference type="NCBIfam" id="TIGR01726">
    <property type="entry name" value="HEQRo_perm_3TM"/>
    <property type="match status" value="1"/>
</dbReference>
<dbReference type="CDD" id="cd06261">
    <property type="entry name" value="TM_PBP2"/>
    <property type="match status" value="1"/>
</dbReference>
<evidence type="ECO:0000256" key="2">
    <source>
        <dbReference type="ARBA" id="ARBA00010072"/>
    </source>
</evidence>
<evidence type="ECO:0000256" key="7">
    <source>
        <dbReference type="ARBA" id="ARBA00023136"/>
    </source>
</evidence>
<evidence type="ECO:0000259" key="9">
    <source>
        <dbReference type="PROSITE" id="PS50928"/>
    </source>
</evidence>
<keyword evidence="4" id="KW-1003">Cell membrane</keyword>
<dbReference type="Pfam" id="PF00528">
    <property type="entry name" value="BPD_transp_1"/>
    <property type="match status" value="1"/>
</dbReference>
<keyword evidence="7 8" id="KW-0472">Membrane</keyword>
<evidence type="ECO:0000256" key="5">
    <source>
        <dbReference type="ARBA" id="ARBA00022692"/>
    </source>
</evidence>
<dbReference type="RefSeq" id="WP_082887510.1">
    <property type="nucleotide sequence ID" value="NZ_FKBS01000029.1"/>
</dbReference>
<dbReference type="PANTHER" id="PTHR30614">
    <property type="entry name" value="MEMBRANE COMPONENT OF AMINO ACID ABC TRANSPORTER"/>
    <property type="match status" value="1"/>
</dbReference>
<comment type="subcellular location">
    <subcellularLocation>
        <location evidence="1">Cell inner membrane</location>
        <topology evidence="1">Multi-pass membrane protein</topology>
    </subcellularLocation>
    <subcellularLocation>
        <location evidence="8">Cell membrane</location>
        <topology evidence="8">Multi-pass membrane protein</topology>
    </subcellularLocation>
</comment>
<dbReference type="PROSITE" id="PS50928">
    <property type="entry name" value="ABC_TM1"/>
    <property type="match status" value="1"/>
</dbReference>
<dbReference type="GO" id="GO:0043190">
    <property type="term" value="C:ATP-binding cassette (ABC) transporter complex"/>
    <property type="evidence" value="ECO:0007669"/>
    <property type="project" value="InterPro"/>
</dbReference>
<evidence type="ECO:0000256" key="3">
    <source>
        <dbReference type="ARBA" id="ARBA00022448"/>
    </source>
</evidence>
<dbReference type="InterPro" id="IPR010065">
    <property type="entry name" value="AA_ABC_transptr_permease_3TM"/>
</dbReference>
<dbReference type="InterPro" id="IPR035906">
    <property type="entry name" value="MetI-like_sf"/>
</dbReference>
<protein>
    <submittedName>
        <fullName evidence="10">Amino acid ABC transporter permease</fullName>
    </submittedName>
</protein>
<evidence type="ECO:0000256" key="4">
    <source>
        <dbReference type="ARBA" id="ARBA00022475"/>
    </source>
</evidence>
<evidence type="ECO:0000256" key="6">
    <source>
        <dbReference type="ARBA" id="ARBA00022989"/>
    </source>
</evidence>
<dbReference type="Gene3D" id="1.10.3720.10">
    <property type="entry name" value="MetI-like"/>
    <property type="match status" value="1"/>
</dbReference>
<sequence length="364" mass="39286">MNTTMMASATPSRPAPVDRRSGMAHRLFGNVPSSVATLVALGLALYALGRFVDWSLLNAVWPGEPGAMCRQAGGACWAFLAEKMNQILFGIYPRGEQWRPAVVCVFILAMVVVSLDPRQWRLRTVGLWLAGMAAALALMLGGWAGLTRVPTASWGGLPVTLLLAVCALGVGMPLGTLLALARRGSLPAARFIAICVIELIRGLPLISLLFMASIVLPIMLPAGMTIDSLLRAGIALTVFSAAYLAEVIRGGLQSLPAGQIEASRALGLSWWQMTRLVVLPQAMRKVIAPLTNTAIVMIKNTSLVLIVGLFDLLSSGRAALTDPAWPTPYVETYLFIAAIYFCLCFGLSRYSMWLERRFKKGELR</sequence>
<name>A0A157RPD6_9BORD</name>
<dbReference type="Proteomes" id="UP000077037">
    <property type="component" value="Unassembled WGS sequence"/>
</dbReference>
<gene>
    <name evidence="10" type="primary">yhdY_4</name>
    <name evidence="10" type="ORF">SAMEA1982600_05399</name>
</gene>
<keyword evidence="5 8" id="KW-0812">Transmembrane</keyword>
<dbReference type="EMBL" id="FKBS01000029">
    <property type="protein sequence ID" value="SAI59871.1"/>
    <property type="molecule type" value="Genomic_DNA"/>
</dbReference>
<evidence type="ECO:0000313" key="11">
    <source>
        <dbReference type="Proteomes" id="UP000077037"/>
    </source>
</evidence>
<comment type="similarity">
    <text evidence="2">Belongs to the binding-protein-dependent transport system permease family. HisMQ subfamily.</text>
</comment>
<evidence type="ECO:0000256" key="1">
    <source>
        <dbReference type="ARBA" id="ARBA00004429"/>
    </source>
</evidence>
<dbReference type="AlphaFoldDB" id="A0A157RPD6"/>
<feature type="transmembrane region" description="Helical" evidence="8">
    <location>
        <begin position="228"/>
        <end position="245"/>
    </location>
</feature>
<feature type="transmembrane region" description="Helical" evidence="8">
    <location>
        <begin position="333"/>
        <end position="354"/>
    </location>
</feature>
<proteinExistence type="inferred from homology"/>
<organism evidence="10 11">
    <name type="scientific">Bordetella ansorpii</name>
    <dbReference type="NCBI Taxonomy" id="288768"/>
    <lineage>
        <taxon>Bacteria</taxon>
        <taxon>Pseudomonadati</taxon>
        <taxon>Pseudomonadota</taxon>
        <taxon>Betaproteobacteria</taxon>
        <taxon>Burkholderiales</taxon>
        <taxon>Alcaligenaceae</taxon>
        <taxon>Bordetella</taxon>
    </lineage>
</organism>
<feature type="transmembrane region" description="Helical" evidence="8">
    <location>
        <begin position="27"/>
        <end position="48"/>
    </location>
</feature>
<dbReference type="SUPFAM" id="SSF161098">
    <property type="entry name" value="MetI-like"/>
    <property type="match status" value="1"/>
</dbReference>
<feature type="transmembrane region" description="Helical" evidence="8">
    <location>
        <begin position="158"/>
        <end position="179"/>
    </location>
</feature>
<evidence type="ECO:0000256" key="8">
    <source>
        <dbReference type="RuleBase" id="RU363032"/>
    </source>
</evidence>
<dbReference type="InterPro" id="IPR043429">
    <property type="entry name" value="ArtM/GltK/GlnP/TcyL/YhdX-like"/>
</dbReference>
<dbReference type="PANTHER" id="PTHR30614:SF41">
    <property type="entry name" value="INNER MEMBRANE AMINO-ACID ABC TRANSPORTER PERMEASE PROTEIN YHDY"/>
    <property type="match status" value="1"/>
</dbReference>
<keyword evidence="3 8" id="KW-0813">Transport</keyword>
<dbReference type="InterPro" id="IPR000515">
    <property type="entry name" value="MetI-like"/>
</dbReference>
<feature type="transmembrane region" description="Helical" evidence="8">
    <location>
        <begin position="98"/>
        <end position="115"/>
    </location>
</feature>
<reference evidence="10 11" key="1">
    <citation type="submission" date="2016-03" db="EMBL/GenBank/DDBJ databases">
        <authorList>
            <consortium name="Pathogen Informatics"/>
        </authorList>
    </citation>
    <scope>NUCLEOTIDE SEQUENCE [LARGE SCALE GENOMIC DNA]</scope>
    <source>
        <strain evidence="10 11">NCTC13364</strain>
    </source>
</reference>
<feature type="transmembrane region" description="Helical" evidence="8">
    <location>
        <begin position="191"/>
        <end position="216"/>
    </location>
</feature>
<evidence type="ECO:0000313" key="10">
    <source>
        <dbReference type="EMBL" id="SAI59871.1"/>
    </source>
</evidence>
<accession>A0A157RPD6</accession>
<feature type="domain" description="ABC transmembrane type-1" evidence="9">
    <location>
        <begin position="157"/>
        <end position="351"/>
    </location>
</feature>
<feature type="transmembrane region" description="Helical" evidence="8">
    <location>
        <begin position="127"/>
        <end position="146"/>
    </location>
</feature>
<feature type="transmembrane region" description="Helical" evidence="8">
    <location>
        <begin position="293"/>
        <end position="313"/>
    </location>
</feature>